<proteinExistence type="predicted"/>
<name>A0A0U0W7V9_MYCBE</name>
<evidence type="ECO:0000313" key="2">
    <source>
        <dbReference type="Proteomes" id="UP000198875"/>
    </source>
</evidence>
<reference evidence="1 2" key="1">
    <citation type="submission" date="2015-03" db="EMBL/GenBank/DDBJ databases">
        <authorList>
            <person name="Murphy D."/>
        </authorList>
    </citation>
    <scope>NUCLEOTIDE SEQUENCE [LARGE SCALE GENOMIC DNA]</scope>
    <source>
        <strain evidence="1 2">DSM 44277</strain>
    </source>
</reference>
<sequence length="107" mass="11458">MTDDATGHPDLRPELIALDSAACERVRQQIAAKGGHCEACGATDFAVGHALIMGFLFLDEQADAYMVALTCRNPECPKPRSAITLCGSDFLSEDQQELAMSLRSSIA</sequence>
<gene>
    <name evidence="1" type="ORF">BN971_01782</name>
</gene>
<dbReference type="EMBL" id="CSTD01000001">
    <property type="protein sequence ID" value="CPR10265.1"/>
    <property type="molecule type" value="Genomic_DNA"/>
</dbReference>
<dbReference type="OrthoDB" id="4741287at2"/>
<dbReference type="AlphaFoldDB" id="A0A0U0W7V9"/>
<dbReference type="Proteomes" id="UP000198875">
    <property type="component" value="Unassembled WGS sequence"/>
</dbReference>
<dbReference type="RefSeq" id="WP_085183130.1">
    <property type="nucleotide sequence ID" value="NZ_CSTD01000001.1"/>
</dbReference>
<organism evidence="1 2">
    <name type="scientific">Mycobacterium bohemicum DSM 44277</name>
    <dbReference type="NCBI Taxonomy" id="1236609"/>
    <lineage>
        <taxon>Bacteria</taxon>
        <taxon>Bacillati</taxon>
        <taxon>Actinomycetota</taxon>
        <taxon>Actinomycetes</taxon>
        <taxon>Mycobacteriales</taxon>
        <taxon>Mycobacteriaceae</taxon>
        <taxon>Mycobacterium</taxon>
    </lineage>
</organism>
<protein>
    <submittedName>
        <fullName evidence="1">Uncharacterized protein</fullName>
    </submittedName>
</protein>
<accession>A0A0U0W7V9</accession>
<evidence type="ECO:0000313" key="1">
    <source>
        <dbReference type="EMBL" id="CPR10265.1"/>
    </source>
</evidence>